<dbReference type="PROSITE" id="PS50928">
    <property type="entry name" value="ABC_TM1"/>
    <property type="match status" value="1"/>
</dbReference>
<dbReference type="SUPFAM" id="SSF161098">
    <property type="entry name" value="MetI-like"/>
    <property type="match status" value="1"/>
</dbReference>
<dbReference type="Proteomes" id="UP000646579">
    <property type="component" value="Unassembled WGS sequence"/>
</dbReference>
<evidence type="ECO:0000256" key="4">
    <source>
        <dbReference type="ARBA" id="ARBA00022519"/>
    </source>
</evidence>
<keyword evidence="11" id="KW-1185">Reference proteome</keyword>
<feature type="transmembrane region" description="Helical" evidence="8">
    <location>
        <begin position="104"/>
        <end position="128"/>
    </location>
</feature>
<keyword evidence="6 8" id="KW-1133">Transmembrane helix</keyword>
<evidence type="ECO:0000256" key="6">
    <source>
        <dbReference type="ARBA" id="ARBA00022989"/>
    </source>
</evidence>
<comment type="caution">
    <text evidence="10">The sequence shown here is derived from an EMBL/GenBank/DDBJ whole genome shotgun (WGS) entry which is preliminary data.</text>
</comment>
<keyword evidence="2 8" id="KW-0813">Transport</keyword>
<dbReference type="AlphaFoldDB" id="A0A918VN81"/>
<comment type="subcellular location">
    <subcellularLocation>
        <location evidence="1">Cell inner membrane</location>
        <topology evidence="1">Multi-pass membrane protein</topology>
    </subcellularLocation>
    <subcellularLocation>
        <location evidence="8">Cell membrane</location>
        <topology evidence="8">Multi-pass membrane protein</topology>
    </subcellularLocation>
</comment>
<reference evidence="10" key="2">
    <citation type="submission" date="2020-09" db="EMBL/GenBank/DDBJ databases">
        <authorList>
            <person name="Sun Q."/>
            <person name="Kim S."/>
        </authorList>
    </citation>
    <scope>NUCLEOTIDE SEQUENCE</scope>
    <source>
        <strain evidence="10">KCTC 32437</strain>
    </source>
</reference>
<dbReference type="PANTHER" id="PTHR43357">
    <property type="entry name" value="INNER MEMBRANE ABC TRANSPORTER PERMEASE PROTEIN YDCV"/>
    <property type="match status" value="1"/>
</dbReference>
<evidence type="ECO:0000256" key="3">
    <source>
        <dbReference type="ARBA" id="ARBA00022475"/>
    </source>
</evidence>
<sequence length="265" mass="29020">MKLRRAAIDTVWIAWMAIGYIVVLMPIVVVFFASFSDGNTFRFPPSGFSLKWYQAAFESSEYRNALSVSLLVGILATLVSLTAGTLAAYALSRSTFRGKTMIETLLLAPLALPHIVWAIGLLQIYAWLSIGGTLLGLVLAHAALTLPFAVRIMLSTFSQLDKTLQDAATTLGASPMRVVVHIVLPLIWPGVLTSALFTFLTSFNEVTVSVLIAGSRYLTYPVRLYSELRSQGIDPTTIAISAMLVAMIIVFALIGERFLNWSRRV</sequence>
<keyword evidence="3" id="KW-1003">Cell membrane</keyword>
<dbReference type="EMBL" id="BMZE01000001">
    <property type="protein sequence ID" value="GHA10094.1"/>
    <property type="molecule type" value="Genomic_DNA"/>
</dbReference>
<gene>
    <name evidence="10" type="ORF">GCM10007989_00250</name>
</gene>
<accession>A0A918VN81</accession>
<feature type="transmembrane region" description="Helical" evidence="8">
    <location>
        <begin position="68"/>
        <end position="92"/>
    </location>
</feature>
<evidence type="ECO:0000256" key="7">
    <source>
        <dbReference type="ARBA" id="ARBA00023136"/>
    </source>
</evidence>
<organism evidence="10 11">
    <name type="scientific">Devosia pacifica</name>
    <dbReference type="NCBI Taxonomy" id="1335967"/>
    <lineage>
        <taxon>Bacteria</taxon>
        <taxon>Pseudomonadati</taxon>
        <taxon>Pseudomonadota</taxon>
        <taxon>Alphaproteobacteria</taxon>
        <taxon>Hyphomicrobiales</taxon>
        <taxon>Devosiaceae</taxon>
        <taxon>Devosia</taxon>
    </lineage>
</organism>
<dbReference type="InterPro" id="IPR035906">
    <property type="entry name" value="MetI-like_sf"/>
</dbReference>
<dbReference type="GO" id="GO:0005886">
    <property type="term" value="C:plasma membrane"/>
    <property type="evidence" value="ECO:0007669"/>
    <property type="project" value="UniProtKB-SubCell"/>
</dbReference>
<dbReference type="InterPro" id="IPR000515">
    <property type="entry name" value="MetI-like"/>
</dbReference>
<proteinExistence type="inferred from homology"/>
<evidence type="ECO:0000256" key="8">
    <source>
        <dbReference type="RuleBase" id="RU363032"/>
    </source>
</evidence>
<evidence type="ECO:0000259" key="9">
    <source>
        <dbReference type="PROSITE" id="PS50928"/>
    </source>
</evidence>
<reference evidence="10" key="1">
    <citation type="journal article" date="2014" name="Int. J. Syst. Evol. Microbiol.">
        <title>Complete genome sequence of Corynebacterium casei LMG S-19264T (=DSM 44701T), isolated from a smear-ripened cheese.</title>
        <authorList>
            <consortium name="US DOE Joint Genome Institute (JGI-PGF)"/>
            <person name="Walter F."/>
            <person name="Albersmeier A."/>
            <person name="Kalinowski J."/>
            <person name="Ruckert C."/>
        </authorList>
    </citation>
    <scope>NUCLEOTIDE SEQUENCE</scope>
    <source>
        <strain evidence="10">KCTC 32437</strain>
    </source>
</reference>
<dbReference type="Gene3D" id="1.10.3720.10">
    <property type="entry name" value="MetI-like"/>
    <property type="match status" value="1"/>
</dbReference>
<feature type="domain" description="ABC transmembrane type-1" evidence="9">
    <location>
        <begin position="66"/>
        <end position="255"/>
    </location>
</feature>
<keyword evidence="4" id="KW-0997">Cell inner membrane</keyword>
<feature type="transmembrane region" description="Helical" evidence="8">
    <location>
        <begin position="238"/>
        <end position="259"/>
    </location>
</feature>
<evidence type="ECO:0000313" key="11">
    <source>
        <dbReference type="Proteomes" id="UP000646579"/>
    </source>
</evidence>
<dbReference type="Pfam" id="PF00528">
    <property type="entry name" value="BPD_transp_1"/>
    <property type="match status" value="1"/>
</dbReference>
<keyword evidence="7 8" id="KW-0472">Membrane</keyword>
<evidence type="ECO:0000256" key="1">
    <source>
        <dbReference type="ARBA" id="ARBA00004429"/>
    </source>
</evidence>
<dbReference type="CDD" id="cd06261">
    <property type="entry name" value="TM_PBP2"/>
    <property type="match status" value="1"/>
</dbReference>
<evidence type="ECO:0000256" key="2">
    <source>
        <dbReference type="ARBA" id="ARBA00022448"/>
    </source>
</evidence>
<name>A0A918VN81_9HYPH</name>
<protein>
    <submittedName>
        <fullName evidence="10">ABC transporter permease</fullName>
    </submittedName>
</protein>
<evidence type="ECO:0000256" key="5">
    <source>
        <dbReference type="ARBA" id="ARBA00022692"/>
    </source>
</evidence>
<feature type="transmembrane region" description="Helical" evidence="8">
    <location>
        <begin position="178"/>
        <end position="200"/>
    </location>
</feature>
<evidence type="ECO:0000313" key="10">
    <source>
        <dbReference type="EMBL" id="GHA10094.1"/>
    </source>
</evidence>
<keyword evidence="5 8" id="KW-0812">Transmembrane</keyword>
<comment type="similarity">
    <text evidence="8">Belongs to the binding-protein-dependent transport system permease family.</text>
</comment>
<feature type="transmembrane region" description="Helical" evidence="8">
    <location>
        <begin position="12"/>
        <end position="35"/>
    </location>
</feature>
<feature type="transmembrane region" description="Helical" evidence="8">
    <location>
        <begin position="134"/>
        <end position="157"/>
    </location>
</feature>
<dbReference type="GO" id="GO:0055085">
    <property type="term" value="P:transmembrane transport"/>
    <property type="evidence" value="ECO:0007669"/>
    <property type="project" value="InterPro"/>
</dbReference>
<dbReference type="PANTHER" id="PTHR43357:SF4">
    <property type="entry name" value="INNER MEMBRANE ABC TRANSPORTER PERMEASE PROTEIN YDCV"/>
    <property type="match status" value="1"/>
</dbReference>